<dbReference type="GO" id="GO:0003677">
    <property type="term" value="F:DNA binding"/>
    <property type="evidence" value="ECO:0007669"/>
    <property type="project" value="UniProtKB-KW"/>
</dbReference>
<sequence>MRPYTVGRLMSLINRISQRELAEKLKPHDIGSGGQHSYLRAILATPGMNQDKLTNVVKFDKATTTRCIRQLEEAGYVTRTVDEQDRRSYRLFPTERAISFEPTLQAILDDYNRLLTARLTADEIETLQALLQKMYLGLDTSALNLDE</sequence>
<dbReference type="AlphaFoldDB" id="A0A9X4QVH6"/>
<dbReference type="PANTHER" id="PTHR42756:SF2">
    <property type="entry name" value="MARR FAMILY REGULATORY PROTEIN"/>
    <property type="match status" value="1"/>
</dbReference>
<keyword evidence="2" id="KW-0238">DNA-binding</keyword>
<dbReference type="Pfam" id="PF01047">
    <property type="entry name" value="MarR"/>
    <property type="match status" value="1"/>
</dbReference>
<keyword evidence="1" id="KW-0805">Transcription regulation</keyword>
<keyword evidence="6" id="KW-1185">Reference proteome</keyword>
<protein>
    <submittedName>
        <fullName evidence="5">MarR family transcriptional regulator</fullName>
    </submittedName>
</protein>
<evidence type="ECO:0000313" key="5">
    <source>
        <dbReference type="EMBL" id="MDG0812624.1"/>
    </source>
</evidence>
<dbReference type="PANTHER" id="PTHR42756">
    <property type="entry name" value="TRANSCRIPTIONAL REGULATOR, MARR"/>
    <property type="match status" value="1"/>
</dbReference>
<comment type="caution">
    <text evidence="5">The sequence shown here is derived from an EMBL/GenBank/DDBJ whole genome shotgun (WGS) entry which is preliminary data.</text>
</comment>
<accession>A0A9X4QVH6</accession>
<dbReference type="PRINTS" id="PR00598">
    <property type="entry name" value="HTHMARR"/>
</dbReference>
<dbReference type="PROSITE" id="PS50995">
    <property type="entry name" value="HTH_MARR_2"/>
    <property type="match status" value="1"/>
</dbReference>
<evidence type="ECO:0000313" key="6">
    <source>
        <dbReference type="Proteomes" id="UP001153404"/>
    </source>
</evidence>
<dbReference type="InterPro" id="IPR036388">
    <property type="entry name" value="WH-like_DNA-bd_sf"/>
</dbReference>
<reference evidence="5" key="1">
    <citation type="submission" date="2022-10" db="EMBL/GenBank/DDBJ databases">
        <title>Comparative genomic analysis of Cohnella hashimotonis sp. nov., isolated from the International Space Station.</title>
        <authorList>
            <person name="Simpson A."/>
            <person name="Venkateswaran K."/>
        </authorList>
    </citation>
    <scope>NUCLEOTIDE SEQUENCE</scope>
    <source>
        <strain evidence="5">DSM 28161</strain>
    </source>
</reference>
<dbReference type="Gene3D" id="1.10.10.10">
    <property type="entry name" value="Winged helix-like DNA-binding domain superfamily/Winged helix DNA-binding domain"/>
    <property type="match status" value="1"/>
</dbReference>
<dbReference type="SMART" id="SM00347">
    <property type="entry name" value="HTH_MARR"/>
    <property type="match status" value="1"/>
</dbReference>
<name>A0A9X4QVH6_9BACL</name>
<dbReference type="SUPFAM" id="SSF46785">
    <property type="entry name" value="Winged helix' DNA-binding domain"/>
    <property type="match status" value="1"/>
</dbReference>
<dbReference type="Proteomes" id="UP001153404">
    <property type="component" value="Unassembled WGS sequence"/>
</dbReference>
<evidence type="ECO:0000256" key="3">
    <source>
        <dbReference type="ARBA" id="ARBA00023163"/>
    </source>
</evidence>
<evidence type="ECO:0000256" key="1">
    <source>
        <dbReference type="ARBA" id="ARBA00023015"/>
    </source>
</evidence>
<gene>
    <name evidence="5" type="ORF">OMP40_27290</name>
</gene>
<evidence type="ECO:0000259" key="4">
    <source>
        <dbReference type="PROSITE" id="PS50995"/>
    </source>
</evidence>
<organism evidence="5 6">
    <name type="scientific">Cohnella rhizosphaerae</name>
    <dbReference type="NCBI Taxonomy" id="1457232"/>
    <lineage>
        <taxon>Bacteria</taxon>
        <taxon>Bacillati</taxon>
        <taxon>Bacillota</taxon>
        <taxon>Bacilli</taxon>
        <taxon>Bacillales</taxon>
        <taxon>Paenibacillaceae</taxon>
        <taxon>Cohnella</taxon>
    </lineage>
</organism>
<evidence type="ECO:0000256" key="2">
    <source>
        <dbReference type="ARBA" id="ARBA00023125"/>
    </source>
</evidence>
<keyword evidence="3" id="KW-0804">Transcription</keyword>
<proteinExistence type="predicted"/>
<dbReference type="RefSeq" id="WP_277536019.1">
    <property type="nucleotide sequence ID" value="NZ_JAPDIA010000008.1"/>
</dbReference>
<dbReference type="GO" id="GO:0003700">
    <property type="term" value="F:DNA-binding transcription factor activity"/>
    <property type="evidence" value="ECO:0007669"/>
    <property type="project" value="InterPro"/>
</dbReference>
<feature type="domain" description="HTH marR-type" evidence="4">
    <location>
        <begin position="6"/>
        <end position="136"/>
    </location>
</feature>
<dbReference type="InterPro" id="IPR036390">
    <property type="entry name" value="WH_DNA-bd_sf"/>
</dbReference>
<dbReference type="EMBL" id="JAPDIA010000008">
    <property type="protein sequence ID" value="MDG0812624.1"/>
    <property type="molecule type" value="Genomic_DNA"/>
</dbReference>
<dbReference type="InterPro" id="IPR000835">
    <property type="entry name" value="HTH_MarR-typ"/>
</dbReference>